<accession>A0AAN9TLD2</accession>
<comment type="caution">
    <text evidence="2">The sequence shown here is derived from an EMBL/GenBank/DDBJ whole genome shotgun (WGS) entry which is preliminary data.</text>
</comment>
<feature type="region of interest" description="Disordered" evidence="1">
    <location>
        <begin position="1"/>
        <end position="40"/>
    </location>
</feature>
<proteinExistence type="predicted"/>
<dbReference type="Proteomes" id="UP001367676">
    <property type="component" value="Unassembled WGS sequence"/>
</dbReference>
<organism evidence="2 3">
    <name type="scientific">Parthenolecanium corni</name>
    <dbReference type="NCBI Taxonomy" id="536013"/>
    <lineage>
        <taxon>Eukaryota</taxon>
        <taxon>Metazoa</taxon>
        <taxon>Ecdysozoa</taxon>
        <taxon>Arthropoda</taxon>
        <taxon>Hexapoda</taxon>
        <taxon>Insecta</taxon>
        <taxon>Pterygota</taxon>
        <taxon>Neoptera</taxon>
        <taxon>Paraneoptera</taxon>
        <taxon>Hemiptera</taxon>
        <taxon>Sternorrhyncha</taxon>
        <taxon>Coccoidea</taxon>
        <taxon>Coccidae</taxon>
        <taxon>Parthenolecanium</taxon>
    </lineage>
</organism>
<keyword evidence="3" id="KW-1185">Reference proteome</keyword>
<evidence type="ECO:0000256" key="1">
    <source>
        <dbReference type="SAM" id="MobiDB-lite"/>
    </source>
</evidence>
<reference evidence="2 3" key="1">
    <citation type="submission" date="2024-03" db="EMBL/GenBank/DDBJ databases">
        <title>Adaptation during the transition from Ophiocordyceps entomopathogen to insect associate is accompanied by gene loss and intensified selection.</title>
        <authorList>
            <person name="Ward C.M."/>
            <person name="Onetto C.A."/>
            <person name="Borneman A.R."/>
        </authorList>
    </citation>
    <scope>NUCLEOTIDE SEQUENCE [LARGE SCALE GENOMIC DNA]</scope>
    <source>
        <strain evidence="2">AWRI1</strain>
        <tissue evidence="2">Single Adult Female</tissue>
    </source>
</reference>
<gene>
    <name evidence="2" type="ORF">V9T40_008273</name>
</gene>
<dbReference type="AlphaFoldDB" id="A0AAN9TLD2"/>
<sequence>MLDADADADSRSPWVGRVASRRRRRSDRADSTGSSPTGYASFAHSGLSGFSVSYTIIVRVQQLPDVADLQRTPDAYAKRI</sequence>
<dbReference type="EMBL" id="JBBCAQ010000010">
    <property type="protein sequence ID" value="KAK7600832.1"/>
    <property type="molecule type" value="Genomic_DNA"/>
</dbReference>
<protein>
    <submittedName>
        <fullName evidence="2">Uncharacterized protein</fullName>
    </submittedName>
</protein>
<evidence type="ECO:0000313" key="3">
    <source>
        <dbReference type="Proteomes" id="UP001367676"/>
    </source>
</evidence>
<evidence type="ECO:0000313" key="2">
    <source>
        <dbReference type="EMBL" id="KAK7600832.1"/>
    </source>
</evidence>
<name>A0AAN9TLD2_9HEMI</name>